<evidence type="ECO:0000256" key="5">
    <source>
        <dbReference type="ARBA" id="ARBA00022692"/>
    </source>
</evidence>
<comment type="caution">
    <text evidence="11">The sequence shown here is derived from an EMBL/GenBank/DDBJ whole genome shotgun (WGS) entry which is preliminary data.</text>
</comment>
<organism evidence="11 12">
    <name type="scientific">Sediminicurvatus halobius</name>
    <dbReference type="NCBI Taxonomy" id="2182432"/>
    <lineage>
        <taxon>Bacteria</taxon>
        <taxon>Pseudomonadati</taxon>
        <taxon>Pseudomonadota</taxon>
        <taxon>Gammaproteobacteria</taxon>
        <taxon>Chromatiales</taxon>
        <taxon>Ectothiorhodospiraceae</taxon>
        <taxon>Sediminicurvatus</taxon>
    </lineage>
</organism>
<evidence type="ECO:0000256" key="2">
    <source>
        <dbReference type="ARBA" id="ARBA00022448"/>
    </source>
</evidence>
<accession>A0A2U2N585</accession>
<dbReference type="Pfam" id="PF04290">
    <property type="entry name" value="DctQ"/>
    <property type="match status" value="1"/>
</dbReference>
<feature type="transmembrane region" description="Helical" evidence="9">
    <location>
        <begin position="115"/>
        <end position="136"/>
    </location>
</feature>
<evidence type="ECO:0000256" key="4">
    <source>
        <dbReference type="ARBA" id="ARBA00022519"/>
    </source>
</evidence>
<evidence type="ECO:0000256" key="6">
    <source>
        <dbReference type="ARBA" id="ARBA00022989"/>
    </source>
</evidence>
<evidence type="ECO:0000313" key="12">
    <source>
        <dbReference type="Proteomes" id="UP000245474"/>
    </source>
</evidence>
<dbReference type="EMBL" id="QFFI01000006">
    <property type="protein sequence ID" value="PWG64391.1"/>
    <property type="molecule type" value="Genomic_DNA"/>
</dbReference>
<gene>
    <name evidence="11" type="ORF">DEM34_05790</name>
</gene>
<keyword evidence="4 9" id="KW-0997">Cell inner membrane</keyword>
<name>A0A2U2N585_9GAMM</name>
<evidence type="ECO:0000256" key="9">
    <source>
        <dbReference type="RuleBase" id="RU369079"/>
    </source>
</evidence>
<evidence type="ECO:0000256" key="3">
    <source>
        <dbReference type="ARBA" id="ARBA00022475"/>
    </source>
</evidence>
<keyword evidence="3" id="KW-1003">Cell membrane</keyword>
<keyword evidence="2 9" id="KW-0813">Transport</keyword>
<feature type="transmembrane region" description="Helical" evidence="9">
    <location>
        <begin position="38"/>
        <end position="59"/>
    </location>
</feature>
<dbReference type="InterPro" id="IPR055348">
    <property type="entry name" value="DctQ"/>
</dbReference>
<evidence type="ECO:0000256" key="7">
    <source>
        <dbReference type="ARBA" id="ARBA00023136"/>
    </source>
</evidence>
<proteinExistence type="inferred from homology"/>
<dbReference type="OrthoDB" id="8559033at2"/>
<dbReference type="AlphaFoldDB" id="A0A2U2N585"/>
<sequence length="202" mass="22154">MANESETEAGPQATHLESALEGTRTALDRAVCRAGRGIAWLIFIAMAISVAEVLARYGFNNPTSWVHESVVFLVAVIFAFGGPAALAKNRHIRVRVIYDYVSPARRRWMDVLNDGVTLLFCVAMSYAAYVMFWRSTHDPMGNWTLERSGTSWNPPIPSLIKGAILVALAVMTVQALLHFIQSLRGNGPGQREPTAPARDTAI</sequence>
<protein>
    <recommendedName>
        <fullName evidence="9">TRAP transporter small permease protein</fullName>
    </recommendedName>
</protein>
<comment type="subunit">
    <text evidence="9">The complex comprises the extracytoplasmic solute receptor protein and the two transmembrane proteins.</text>
</comment>
<dbReference type="InterPro" id="IPR007387">
    <property type="entry name" value="TRAP_DctQ"/>
</dbReference>
<evidence type="ECO:0000313" key="11">
    <source>
        <dbReference type="EMBL" id="PWG64391.1"/>
    </source>
</evidence>
<dbReference type="PANTHER" id="PTHR35011">
    <property type="entry name" value="2,3-DIKETO-L-GULONATE TRAP TRANSPORTER SMALL PERMEASE PROTEIN YIAM"/>
    <property type="match status" value="1"/>
</dbReference>
<keyword evidence="6 9" id="KW-1133">Transmembrane helix</keyword>
<dbReference type="GO" id="GO:0022857">
    <property type="term" value="F:transmembrane transporter activity"/>
    <property type="evidence" value="ECO:0007669"/>
    <property type="project" value="UniProtKB-UniRule"/>
</dbReference>
<comment type="similarity">
    <text evidence="8 9">Belongs to the TRAP transporter small permease family.</text>
</comment>
<comment type="function">
    <text evidence="9">Part of the tripartite ATP-independent periplasmic (TRAP) transport system.</text>
</comment>
<dbReference type="RefSeq" id="WP_109677177.1">
    <property type="nucleotide sequence ID" value="NZ_CP086615.1"/>
</dbReference>
<comment type="subcellular location">
    <subcellularLocation>
        <location evidence="1 9">Cell inner membrane</location>
        <topology evidence="1 9">Multi-pass membrane protein</topology>
    </subcellularLocation>
</comment>
<evidence type="ECO:0000256" key="1">
    <source>
        <dbReference type="ARBA" id="ARBA00004429"/>
    </source>
</evidence>
<keyword evidence="5 9" id="KW-0812">Transmembrane</keyword>
<feature type="transmembrane region" description="Helical" evidence="9">
    <location>
        <begin position="156"/>
        <end position="177"/>
    </location>
</feature>
<keyword evidence="12" id="KW-1185">Reference proteome</keyword>
<evidence type="ECO:0000256" key="8">
    <source>
        <dbReference type="ARBA" id="ARBA00038436"/>
    </source>
</evidence>
<feature type="transmembrane region" description="Helical" evidence="9">
    <location>
        <begin position="65"/>
        <end position="87"/>
    </location>
</feature>
<dbReference type="GO" id="GO:0005886">
    <property type="term" value="C:plasma membrane"/>
    <property type="evidence" value="ECO:0007669"/>
    <property type="project" value="UniProtKB-SubCell"/>
</dbReference>
<dbReference type="Proteomes" id="UP000245474">
    <property type="component" value="Unassembled WGS sequence"/>
</dbReference>
<feature type="domain" description="Tripartite ATP-independent periplasmic transporters DctQ component" evidence="10">
    <location>
        <begin position="46"/>
        <end position="184"/>
    </location>
</feature>
<keyword evidence="7 9" id="KW-0472">Membrane</keyword>
<reference evidence="11 12" key="1">
    <citation type="submission" date="2018-05" db="EMBL/GenBank/DDBJ databases">
        <title>Spiribacter halobius sp. nov., a moderately halophilic bacterium isolated from marine solar saltern.</title>
        <authorList>
            <person name="Zheng W.-S."/>
            <person name="Lu D.-C."/>
            <person name="Du Z.-J."/>
        </authorList>
    </citation>
    <scope>NUCLEOTIDE SEQUENCE [LARGE SCALE GENOMIC DNA]</scope>
    <source>
        <strain evidence="11 12">E85</strain>
    </source>
</reference>
<evidence type="ECO:0000259" key="10">
    <source>
        <dbReference type="Pfam" id="PF04290"/>
    </source>
</evidence>